<protein>
    <recommendedName>
        <fullName evidence="4">DUF1795 domain-containing protein</fullName>
    </recommendedName>
</protein>
<dbReference type="EMBL" id="CP136508">
    <property type="protein sequence ID" value="WUR13715.1"/>
    <property type="molecule type" value="Genomic_DNA"/>
</dbReference>
<name>A0ABZ1ULT5_9BURK</name>
<evidence type="ECO:0000313" key="2">
    <source>
        <dbReference type="EMBL" id="WUR13715.1"/>
    </source>
</evidence>
<proteinExistence type="predicted"/>
<keyword evidence="3" id="KW-1185">Reference proteome</keyword>
<sequence length="204" mass="22299">MKKDATYSKLWIGLAKLLATSIMGVGFAADVAAAEDFSKPIPLPDVQHTTNYSKRGVKFAVPGNWTVTRNETNSNVVQVDVDANKPGLEGIALNTQIQIYPLSIAPSLQEAAEFLTNMAREDSKYLTPTKYQPLKISGAEALGVRYINNNFGAGDPYAKHFHLYARKACGKGFVCIIFTQTLEVNEHAARLGLDKVVSTLSYSR</sequence>
<evidence type="ECO:0000256" key="1">
    <source>
        <dbReference type="SAM" id="SignalP"/>
    </source>
</evidence>
<feature type="chain" id="PRO_5047392725" description="DUF1795 domain-containing protein" evidence="1">
    <location>
        <begin position="29"/>
        <end position="204"/>
    </location>
</feature>
<dbReference type="Proteomes" id="UP000321323">
    <property type="component" value="Chromosome"/>
</dbReference>
<organism evidence="2 3">
    <name type="scientific">[Empedobacter] haloabium</name>
    <dbReference type="NCBI Taxonomy" id="592317"/>
    <lineage>
        <taxon>Bacteria</taxon>
        <taxon>Pseudomonadati</taxon>
        <taxon>Pseudomonadota</taxon>
        <taxon>Betaproteobacteria</taxon>
        <taxon>Burkholderiales</taxon>
        <taxon>Oxalobacteraceae</taxon>
        <taxon>Telluria group</taxon>
        <taxon>Telluria group incertae sedis</taxon>
    </lineage>
</organism>
<evidence type="ECO:0008006" key="4">
    <source>
        <dbReference type="Google" id="ProtNLM"/>
    </source>
</evidence>
<feature type="signal peptide" evidence="1">
    <location>
        <begin position="1"/>
        <end position="28"/>
    </location>
</feature>
<evidence type="ECO:0000313" key="3">
    <source>
        <dbReference type="Proteomes" id="UP000321323"/>
    </source>
</evidence>
<gene>
    <name evidence="2" type="ORF">E7V67_001015</name>
</gene>
<accession>A0ABZ1ULT5</accession>
<reference evidence="2 3" key="1">
    <citation type="journal article" date="2019" name="Int. J. Syst. Evol. Microbiol.">
        <title>The Draft Whole-Genome Sequence of the Antibiotic Producer Empedobacter haloabium ATCC 31962 Provides Indications for Its Taxonomic Reclassification.</title>
        <authorList>
            <person name="Miess H."/>
            <person name="Arlt P."/>
            <person name="Apel A.K."/>
            <person name="Weber T."/>
            <person name="Nieselt K."/>
            <person name="Hanssen F."/>
            <person name="Czemmel S."/>
            <person name="Nahnsen S."/>
            <person name="Gross H."/>
        </authorList>
    </citation>
    <scope>NUCLEOTIDE SEQUENCE [LARGE SCALE GENOMIC DNA]</scope>
    <source>
        <strain evidence="2 3">ATCC 31962</strain>
    </source>
</reference>
<keyword evidence="1" id="KW-0732">Signal</keyword>